<dbReference type="Gene3D" id="3.60.40.10">
    <property type="entry name" value="PPM-type phosphatase domain"/>
    <property type="match status" value="1"/>
</dbReference>
<dbReference type="InterPro" id="IPR036457">
    <property type="entry name" value="PPM-type-like_dom_sf"/>
</dbReference>
<sequence>FQDLDVDEQIELLILASDGLWDVVPNDDAVALACTEEEPEAAARKLTEAAFSRGSVDNITCIVVRFHHDKVEPISRDKVDAIISDKVDVIVPKKADIVVPDKAKATSASVKEEEST</sequence>
<feature type="non-terminal residue" evidence="2">
    <location>
        <position position="1"/>
    </location>
</feature>
<gene>
    <name evidence="2" type="ORF">PIB30_105287</name>
</gene>
<proteinExistence type="predicted"/>
<evidence type="ECO:0000259" key="1">
    <source>
        <dbReference type="PROSITE" id="PS51746"/>
    </source>
</evidence>
<name>A0ABU6SZ06_9FABA</name>
<dbReference type="EMBL" id="JASCZI010064239">
    <property type="protein sequence ID" value="MED6141627.1"/>
    <property type="molecule type" value="Genomic_DNA"/>
</dbReference>
<dbReference type="PROSITE" id="PS51746">
    <property type="entry name" value="PPM_2"/>
    <property type="match status" value="1"/>
</dbReference>
<accession>A0ABU6SZ06</accession>
<dbReference type="InterPro" id="IPR001932">
    <property type="entry name" value="PPM-type_phosphatase-like_dom"/>
</dbReference>
<feature type="domain" description="PPM-type phosphatase" evidence="1">
    <location>
        <begin position="1"/>
        <end position="66"/>
    </location>
</feature>
<comment type="caution">
    <text evidence="2">The sequence shown here is derived from an EMBL/GenBank/DDBJ whole genome shotgun (WGS) entry which is preliminary data.</text>
</comment>
<organism evidence="2 3">
    <name type="scientific">Stylosanthes scabra</name>
    <dbReference type="NCBI Taxonomy" id="79078"/>
    <lineage>
        <taxon>Eukaryota</taxon>
        <taxon>Viridiplantae</taxon>
        <taxon>Streptophyta</taxon>
        <taxon>Embryophyta</taxon>
        <taxon>Tracheophyta</taxon>
        <taxon>Spermatophyta</taxon>
        <taxon>Magnoliopsida</taxon>
        <taxon>eudicotyledons</taxon>
        <taxon>Gunneridae</taxon>
        <taxon>Pentapetalae</taxon>
        <taxon>rosids</taxon>
        <taxon>fabids</taxon>
        <taxon>Fabales</taxon>
        <taxon>Fabaceae</taxon>
        <taxon>Papilionoideae</taxon>
        <taxon>50 kb inversion clade</taxon>
        <taxon>dalbergioids sensu lato</taxon>
        <taxon>Dalbergieae</taxon>
        <taxon>Pterocarpus clade</taxon>
        <taxon>Stylosanthes</taxon>
    </lineage>
</organism>
<dbReference type="InterPro" id="IPR015655">
    <property type="entry name" value="PP2C"/>
</dbReference>
<dbReference type="Pfam" id="PF00481">
    <property type="entry name" value="PP2C"/>
    <property type="match status" value="1"/>
</dbReference>
<reference evidence="2 3" key="1">
    <citation type="journal article" date="2023" name="Plants (Basel)">
        <title>Bridging the Gap: Combining Genomics and Transcriptomics Approaches to Understand Stylosanthes scabra, an Orphan Legume from the Brazilian Caatinga.</title>
        <authorList>
            <person name="Ferreira-Neto J.R.C."/>
            <person name="da Silva M.D."/>
            <person name="Binneck E."/>
            <person name="de Melo N.F."/>
            <person name="da Silva R.H."/>
            <person name="de Melo A.L.T.M."/>
            <person name="Pandolfi V."/>
            <person name="Bustamante F.O."/>
            <person name="Brasileiro-Vidal A.C."/>
            <person name="Benko-Iseppon A.M."/>
        </authorList>
    </citation>
    <scope>NUCLEOTIDE SEQUENCE [LARGE SCALE GENOMIC DNA]</scope>
    <source>
        <tissue evidence="2">Leaves</tissue>
    </source>
</reference>
<evidence type="ECO:0000313" key="2">
    <source>
        <dbReference type="EMBL" id="MED6141627.1"/>
    </source>
</evidence>
<evidence type="ECO:0000313" key="3">
    <source>
        <dbReference type="Proteomes" id="UP001341840"/>
    </source>
</evidence>
<dbReference type="PANTHER" id="PTHR47992">
    <property type="entry name" value="PROTEIN PHOSPHATASE"/>
    <property type="match status" value="1"/>
</dbReference>
<dbReference type="SUPFAM" id="SSF81606">
    <property type="entry name" value="PP2C-like"/>
    <property type="match status" value="1"/>
</dbReference>
<keyword evidence="3" id="KW-1185">Reference proteome</keyword>
<dbReference type="Proteomes" id="UP001341840">
    <property type="component" value="Unassembled WGS sequence"/>
</dbReference>
<protein>
    <recommendedName>
        <fullName evidence="1">PPM-type phosphatase domain-containing protein</fullName>
    </recommendedName>
</protein>